<dbReference type="AlphaFoldDB" id="Q7MAU4"/>
<dbReference type="Proteomes" id="UP000000422">
    <property type="component" value="Chromosome"/>
</dbReference>
<dbReference type="Pfam" id="PF01966">
    <property type="entry name" value="HD"/>
    <property type="match status" value="1"/>
</dbReference>
<dbReference type="EMBL" id="BX571657">
    <property type="protein sequence ID" value="CAE09194.1"/>
    <property type="molecule type" value="Genomic_DNA"/>
</dbReference>
<feature type="domain" description="ACT" evidence="7">
    <location>
        <begin position="802"/>
        <end position="869"/>
    </location>
</feature>
<keyword evidence="2 6" id="KW-0548">Nucleotidyltransferase</keyword>
<evidence type="ECO:0000313" key="10">
    <source>
        <dbReference type="Proteomes" id="UP000000422"/>
    </source>
</evidence>
<dbReference type="InterPro" id="IPR043519">
    <property type="entry name" value="NT_sf"/>
</dbReference>
<feature type="domain" description="HD" evidence="8">
    <location>
        <begin position="478"/>
        <end position="604"/>
    </location>
</feature>
<keyword evidence="1 6" id="KW-0808">Transferase</keyword>
<keyword evidence="5 6" id="KW-0511">Multifunctional enzyme</keyword>
<dbReference type="eggNOG" id="COG2844">
    <property type="taxonomic scope" value="Bacteria"/>
</dbReference>
<dbReference type="SUPFAM" id="SSF81891">
    <property type="entry name" value="Poly A polymerase C-terminal region-like"/>
    <property type="match status" value="1"/>
</dbReference>
<comment type="domain">
    <text evidence="6">Has four distinct domains: an N-terminal nucleotidyltransferase (NT) domain responsible for UTase activity, a central HD domain that encodes UR activity, and two C-terminal ACT domains that seem to have a role in glutamine sensing.</text>
</comment>
<dbReference type="InterPro" id="IPR010043">
    <property type="entry name" value="UTase/UR"/>
</dbReference>
<dbReference type="STRING" id="273121.WS0021"/>
<dbReference type="SUPFAM" id="SSF81301">
    <property type="entry name" value="Nucleotidyltransferase"/>
    <property type="match status" value="1"/>
</dbReference>
<comment type="caution">
    <text evidence="6">Lacks conserved residue(s) required for the propagation of feature annotation.</text>
</comment>
<dbReference type="Pfam" id="PF08335">
    <property type="entry name" value="GlnD_UR_UTase"/>
    <property type="match status" value="1"/>
</dbReference>
<sequence length="869" mass="101554">MTNQGRVLYSVGYFGYLKEGQMQELFEESLTDLEDELAVSKAIKGEVRHYMEGLEEKFDQNLGRHFSYRHAREMDRLVAFVYKAVIRRYFKEYLPPLNHVPLVFIALGSYGREQLSVHSDIDLMIVYKEVGGYNLLEMIEKMIHIGWDCGLKISHRVHEVGELLEVSRSDITIKTSFLEARFICGSKILYMETEARIEQIRKDNKEGFLREKYLEYLERHKKFEASMEPNIKEGRGGIRDANMLFWVLYVLYNVKNPKEMEGQLYDEERYRDFRSSLEFLFRLRDAMHLVNQKKNDTLNLELLPFVAKKLGMESQDSSKDQFGLAKKTLLCMHEIEHFCAYVLRQIYRRHGLLPAYSWRERKEARQEGGLFLFKSSSSERLYARGALKRFRIGEFLGKLLELETIPEMSEGVVERLHRSKLTLSSKKERERFKELLLKPQSHRFFRALYEAGKLGEVLPPLAKIRHLPQFDGYHAYPVDLHTLKALEILEALERDSHPFLSELYGSLDQESLLLLKLLVLFHDAGKGRSRDHHLVGETLFRSWSKRFLLSEESRERGGLLVRFHTLMSSVAQKQDIYSEEVLLEFVSRLKEPENLDLLLLLTYADVSAVSPGRFNKFIEKLLLELYKNAKATFEKRELLGDATRKLKRLDLLERSAEFLALPSPLRQKIRQIASPLFFIKLTPAQIAELSKKALGVEDFCFEVENQDFLSVSILRRQELNLGYLLGKLSIFNVASMEIFKMFDGIKYFHIEFLEKAEEDEMERLREIISESFDMTRHPKAPKPTILKKDIIFEPNHSESYAEIRLNTKNQKGILAHVASVFDAFGIDIASAKIMTIKERTRDWFLIEKNEAFFRHQGELVKAIAINDKK</sequence>
<comment type="function">
    <text evidence="6">Modifies, by uridylylation and deuridylylation, the PII regulatory proteins (GlnB and homologs), in response to the nitrogen status of the cell that GlnD senses through the glutamine level. Under low glutamine levels, catalyzes the conversion of the PII proteins and UTP to PII-UMP and PPi, while under higher glutamine levels, GlnD hydrolyzes PII-UMP to PII and UMP (deuridylylation). Thus, controls uridylylation state and activity of the PII proteins, and plays an important role in the regulation of nitrogen assimilation and metabolism.</text>
</comment>
<accession>Q7MAU4</accession>
<comment type="similarity">
    <text evidence="6">Belongs to the GlnD family.</text>
</comment>
<dbReference type="SUPFAM" id="SSF55021">
    <property type="entry name" value="ACT-like"/>
    <property type="match status" value="1"/>
</dbReference>
<dbReference type="Gene3D" id="1.10.3090.10">
    <property type="entry name" value="cca-adding enzyme, domain 2"/>
    <property type="match status" value="1"/>
</dbReference>
<organism evidence="10">
    <name type="scientific">Wolinella succinogenes (strain ATCC 29543 / DSM 1740 / CCUG 13145 / JCM 31913 / LMG 7466 / NCTC 11488 / FDC 602W)</name>
    <name type="common">Vibrio succinogenes</name>
    <dbReference type="NCBI Taxonomy" id="273121"/>
    <lineage>
        <taxon>Bacteria</taxon>
        <taxon>Pseudomonadati</taxon>
        <taxon>Campylobacterota</taxon>
        <taxon>Epsilonproteobacteria</taxon>
        <taxon>Campylobacterales</taxon>
        <taxon>Helicobacteraceae</taxon>
        <taxon>Wolinella</taxon>
    </lineage>
</organism>
<evidence type="ECO:0000259" key="8">
    <source>
        <dbReference type="PROSITE" id="PS51831"/>
    </source>
</evidence>
<reference evidence="9 10" key="1">
    <citation type="journal article" date="2003" name="Proc. Natl. Acad. Sci. U.S.A.">
        <title>Complete genome sequence and analysis of Wolinella succinogenes.</title>
        <authorList>
            <person name="Baar C."/>
            <person name="Eppinger M."/>
            <person name="Raddatz G."/>
            <person name="Simon JM."/>
            <person name="Lanz C."/>
            <person name="Klimmek O."/>
            <person name="Nandakumar R."/>
            <person name="Gross R."/>
            <person name="Rosinus A."/>
            <person name="Keller H."/>
            <person name="Jagtap P."/>
            <person name="Linke B."/>
            <person name="Meyer F."/>
            <person name="Lederer H."/>
            <person name="Schuster S.C."/>
        </authorList>
    </citation>
    <scope>NUCLEOTIDE SEQUENCE [LARGE SCALE GENOMIC DNA]</scope>
    <source>
        <strain evidence="10">ATCC 29543 / DSM 1740 / CCUG 13145 / JCM 31913 / LMG 7466 / NCTC 11488 / FDC 602W</strain>
    </source>
</reference>
<dbReference type="Gene3D" id="3.30.460.10">
    <property type="entry name" value="Beta Polymerase, domain 2"/>
    <property type="match status" value="1"/>
</dbReference>
<comment type="catalytic activity">
    <reaction evidence="6">
        <text>[protein-PII]-L-tyrosine + UTP = [protein-PII]-uridylyl-L-tyrosine + diphosphate</text>
        <dbReference type="Rhea" id="RHEA:13673"/>
        <dbReference type="Rhea" id="RHEA-COMP:12147"/>
        <dbReference type="Rhea" id="RHEA-COMP:12148"/>
        <dbReference type="ChEBI" id="CHEBI:33019"/>
        <dbReference type="ChEBI" id="CHEBI:46398"/>
        <dbReference type="ChEBI" id="CHEBI:46858"/>
        <dbReference type="ChEBI" id="CHEBI:90602"/>
        <dbReference type="EC" id="2.7.7.59"/>
    </reaction>
</comment>
<dbReference type="InterPro" id="IPR006674">
    <property type="entry name" value="HD_domain"/>
</dbReference>
<dbReference type="InterPro" id="IPR002912">
    <property type="entry name" value="ACT_dom"/>
</dbReference>
<dbReference type="Pfam" id="PF03445">
    <property type="entry name" value="DUF294"/>
    <property type="match status" value="1"/>
</dbReference>
<evidence type="ECO:0000259" key="7">
    <source>
        <dbReference type="PROSITE" id="PS51671"/>
    </source>
</evidence>
<keyword evidence="3 6" id="KW-0378">Hydrolase</keyword>
<dbReference type="InterPro" id="IPR013546">
    <property type="entry name" value="PII_UdlTrfase/GS_AdlTrfase"/>
</dbReference>
<dbReference type="CDD" id="cd04873">
    <property type="entry name" value="ACT_UUR-ACR-like"/>
    <property type="match status" value="1"/>
</dbReference>
<keyword evidence="4 6" id="KW-0460">Magnesium</keyword>
<dbReference type="InterPro" id="IPR045865">
    <property type="entry name" value="ACT-like_dom_sf"/>
</dbReference>
<comment type="activity regulation">
    <text evidence="6">Uridylyltransferase (UTase) activity is inhibited by glutamine, while glutamine activates uridylyl-removing (UR) activity.</text>
</comment>
<dbReference type="PROSITE" id="PS51671">
    <property type="entry name" value="ACT"/>
    <property type="match status" value="1"/>
</dbReference>
<dbReference type="HOGENOM" id="CLU_012833_1_0_7"/>
<dbReference type="SUPFAM" id="SSF81593">
    <property type="entry name" value="Nucleotidyltransferase substrate binding subunit/domain"/>
    <property type="match status" value="1"/>
</dbReference>
<protein>
    <recommendedName>
        <fullName evidence="6">Bifunctional uridylyltransferase/uridylyl-removing enzyme</fullName>
        <shortName evidence="6">UTase/UR</shortName>
    </recommendedName>
    <alternativeName>
        <fullName evidence="6">Bifunctional [protein-PII] modification enzyme</fullName>
    </alternativeName>
    <alternativeName>
        <fullName evidence="6">Bifunctional nitrogen sensor protein</fullName>
    </alternativeName>
    <domain>
        <recommendedName>
            <fullName evidence="6">[Protein-PII] uridylyltransferase</fullName>
            <shortName evidence="6">PII uridylyltransferase</shortName>
            <shortName evidence="6">UTase</shortName>
            <ecNumber evidence="6">2.7.7.59</ecNumber>
        </recommendedName>
    </domain>
    <domain>
        <recommendedName>
            <fullName evidence="6">[Protein-PII]-UMP uridylyl-removing enzyme</fullName>
            <shortName evidence="6">UR</shortName>
            <ecNumber evidence="6">3.1.4.-</ecNumber>
        </recommendedName>
    </domain>
</protein>
<dbReference type="HAMAP" id="MF_00277">
    <property type="entry name" value="PII_uridylyl_transf"/>
    <property type="match status" value="1"/>
</dbReference>
<gene>
    <name evidence="6" type="primary">glnD</name>
    <name evidence="9" type="ordered locus">WS0021</name>
</gene>
<dbReference type="CDD" id="cd05401">
    <property type="entry name" value="NT_GlnE_GlnD_like"/>
    <property type="match status" value="1"/>
</dbReference>
<evidence type="ECO:0000256" key="4">
    <source>
        <dbReference type="ARBA" id="ARBA00022842"/>
    </source>
</evidence>
<dbReference type="EC" id="3.1.4.-" evidence="6"/>
<dbReference type="PANTHER" id="PTHR47320">
    <property type="entry name" value="BIFUNCTIONAL URIDYLYLTRANSFERASE/URIDYLYL-REMOVING ENZYME"/>
    <property type="match status" value="1"/>
</dbReference>
<dbReference type="GO" id="GO:0008773">
    <property type="term" value="F:[protein-PII] uridylyltransferase activity"/>
    <property type="evidence" value="ECO:0007669"/>
    <property type="project" value="UniProtKB-UniRule"/>
</dbReference>
<dbReference type="GO" id="GO:0008081">
    <property type="term" value="F:phosphoric diester hydrolase activity"/>
    <property type="evidence" value="ECO:0007669"/>
    <property type="project" value="UniProtKB-UniRule"/>
</dbReference>
<dbReference type="PROSITE" id="PS51831">
    <property type="entry name" value="HD"/>
    <property type="match status" value="1"/>
</dbReference>
<dbReference type="InterPro" id="IPR005105">
    <property type="entry name" value="GlnD_Uridyltrans_N"/>
</dbReference>
<evidence type="ECO:0000256" key="6">
    <source>
        <dbReference type="HAMAP-Rule" id="MF_00277"/>
    </source>
</evidence>
<keyword evidence="10" id="KW-1185">Reference proteome</keyword>
<comment type="catalytic activity">
    <reaction evidence="6">
        <text>[protein-PII]-uridylyl-L-tyrosine + H2O = [protein-PII]-L-tyrosine + UMP + H(+)</text>
        <dbReference type="Rhea" id="RHEA:48600"/>
        <dbReference type="Rhea" id="RHEA-COMP:12147"/>
        <dbReference type="Rhea" id="RHEA-COMP:12148"/>
        <dbReference type="ChEBI" id="CHEBI:15377"/>
        <dbReference type="ChEBI" id="CHEBI:15378"/>
        <dbReference type="ChEBI" id="CHEBI:46858"/>
        <dbReference type="ChEBI" id="CHEBI:57865"/>
        <dbReference type="ChEBI" id="CHEBI:90602"/>
    </reaction>
</comment>
<proteinExistence type="inferred from homology"/>
<dbReference type="PANTHER" id="PTHR47320:SF1">
    <property type="entry name" value="BIFUNCTIONAL URIDYLYLTRANSFERASE_URIDYLYL-REMOVING ENZYME"/>
    <property type="match status" value="1"/>
</dbReference>
<name>Q7MAU4_WOLSU</name>
<evidence type="ECO:0000256" key="3">
    <source>
        <dbReference type="ARBA" id="ARBA00022801"/>
    </source>
</evidence>
<evidence type="ECO:0000256" key="2">
    <source>
        <dbReference type="ARBA" id="ARBA00022695"/>
    </source>
</evidence>
<dbReference type="EC" id="2.7.7.59" evidence="6"/>
<evidence type="ECO:0000313" key="9">
    <source>
        <dbReference type="EMBL" id="CAE09194.1"/>
    </source>
</evidence>
<dbReference type="GO" id="GO:0006808">
    <property type="term" value="P:regulation of nitrogen utilization"/>
    <property type="evidence" value="ECO:0007669"/>
    <property type="project" value="UniProtKB-UniRule"/>
</dbReference>
<dbReference type="KEGG" id="wsu:WS0021"/>
<dbReference type="PIRSF" id="PIRSF006288">
    <property type="entry name" value="PII_uridyltransf"/>
    <property type="match status" value="1"/>
</dbReference>
<feature type="region of interest" description="Uridylyltransferase" evidence="6">
    <location>
        <begin position="1"/>
        <end position="362"/>
    </location>
</feature>
<evidence type="ECO:0000256" key="1">
    <source>
        <dbReference type="ARBA" id="ARBA00022679"/>
    </source>
</evidence>
<evidence type="ECO:0000256" key="5">
    <source>
        <dbReference type="ARBA" id="ARBA00023268"/>
    </source>
</evidence>
<comment type="cofactor">
    <cofactor evidence="6">
        <name>Mg(2+)</name>
        <dbReference type="ChEBI" id="CHEBI:18420"/>
    </cofactor>
</comment>